<evidence type="ECO:0000256" key="4">
    <source>
        <dbReference type="ARBA" id="ARBA00023134"/>
    </source>
</evidence>
<keyword evidence="9" id="KW-1185">Reference proteome</keyword>
<evidence type="ECO:0000256" key="5">
    <source>
        <dbReference type="ARBA" id="ARBA00023136"/>
    </source>
</evidence>
<dbReference type="InterPro" id="IPR027094">
    <property type="entry name" value="Mitofusin_fam"/>
</dbReference>
<keyword evidence="3" id="KW-0378">Hydrolase</keyword>
<organism evidence="8 9">
    <name type="scientific">Bacillus changyiensis</name>
    <dbReference type="NCBI Taxonomy" id="3004103"/>
    <lineage>
        <taxon>Bacteria</taxon>
        <taxon>Bacillati</taxon>
        <taxon>Bacillota</taxon>
        <taxon>Bacilli</taxon>
        <taxon>Bacillales</taxon>
        <taxon>Bacillaceae</taxon>
        <taxon>Bacillus</taxon>
    </lineage>
</organism>
<dbReference type="Pfam" id="PF00350">
    <property type="entry name" value="Dynamin_N"/>
    <property type="match status" value="2"/>
</dbReference>
<protein>
    <submittedName>
        <fullName evidence="8">Dynamin family protein</fullName>
    </submittedName>
</protein>
<evidence type="ECO:0000313" key="8">
    <source>
        <dbReference type="EMBL" id="MDA7025731.1"/>
    </source>
</evidence>
<keyword evidence="4" id="KW-0342">GTP-binding</keyword>
<dbReference type="InterPro" id="IPR045063">
    <property type="entry name" value="Dynamin_N"/>
</dbReference>
<reference evidence="8 9" key="1">
    <citation type="submission" date="2023-01" db="EMBL/GenBank/DDBJ databases">
        <title>Bacillus changyiensis sp. nov., isolated from a coastal deposit.</title>
        <authorList>
            <person name="Xiao G."/>
            <person name="Lai Q."/>
            <person name="Hu Z."/>
            <person name="Shao Z."/>
        </authorList>
    </citation>
    <scope>NUCLEOTIDE SEQUENCE [LARGE SCALE GENOMIC DNA]</scope>
    <source>
        <strain evidence="8 9">CLL-7-23</strain>
    </source>
</reference>
<feature type="domain" description="Dynamin N-terminal" evidence="7">
    <location>
        <begin position="610"/>
        <end position="832"/>
    </location>
</feature>
<dbReference type="CDD" id="cd09912">
    <property type="entry name" value="DLP_2"/>
    <property type="match status" value="2"/>
</dbReference>
<name>A0ABT4X2S7_9BACI</name>
<proteinExistence type="predicted"/>
<dbReference type="RefSeq" id="WP_271339583.1">
    <property type="nucleotide sequence ID" value="NZ_JAQKAB010000002.1"/>
</dbReference>
<accession>A0ABT4X2S7</accession>
<evidence type="ECO:0000259" key="7">
    <source>
        <dbReference type="Pfam" id="PF00350"/>
    </source>
</evidence>
<dbReference type="EMBL" id="JAQKAB010000002">
    <property type="protein sequence ID" value="MDA7025731.1"/>
    <property type="molecule type" value="Genomic_DNA"/>
</dbReference>
<dbReference type="Proteomes" id="UP001211894">
    <property type="component" value="Unassembled WGS sequence"/>
</dbReference>
<comment type="caution">
    <text evidence="8">The sequence shown here is derived from an EMBL/GenBank/DDBJ whole genome shotgun (WGS) entry which is preliminary data.</text>
</comment>
<dbReference type="InterPro" id="IPR027417">
    <property type="entry name" value="P-loop_NTPase"/>
</dbReference>
<keyword evidence="6" id="KW-0175">Coiled coil</keyword>
<dbReference type="PANTHER" id="PTHR10465:SF0">
    <property type="entry name" value="SARCALUMENIN"/>
    <property type="match status" value="1"/>
</dbReference>
<feature type="coiled-coil region" evidence="6">
    <location>
        <begin position="289"/>
        <end position="316"/>
    </location>
</feature>
<dbReference type="PANTHER" id="PTHR10465">
    <property type="entry name" value="TRANSMEMBRANE GTPASE FZO1"/>
    <property type="match status" value="1"/>
</dbReference>
<evidence type="ECO:0000256" key="1">
    <source>
        <dbReference type="ARBA" id="ARBA00004370"/>
    </source>
</evidence>
<evidence type="ECO:0000313" key="9">
    <source>
        <dbReference type="Proteomes" id="UP001211894"/>
    </source>
</evidence>
<keyword evidence="2" id="KW-0547">Nucleotide-binding</keyword>
<dbReference type="Gene3D" id="3.40.50.300">
    <property type="entry name" value="P-loop containing nucleotide triphosphate hydrolases"/>
    <property type="match status" value="2"/>
</dbReference>
<evidence type="ECO:0000256" key="3">
    <source>
        <dbReference type="ARBA" id="ARBA00022801"/>
    </source>
</evidence>
<dbReference type="SUPFAM" id="SSF52540">
    <property type="entry name" value="P-loop containing nucleoside triphosphate hydrolases"/>
    <property type="match status" value="2"/>
</dbReference>
<sequence>MYVNREDSLKTKAGAIYKQLKKNGDEKRAAQLAAIIRKWVQKDVYIALTGHYSAGKSSLLNTLLQEDVLPTSPIPTSANLVLIRQGEPKTVIHTQDGKTGFISGSFDKQTVQAYCKDGSQIEMIEIEGAFDRIAPHSVLIDTPGIDSTDDAHFLSTTSILYQADALFYVMHYNHVHSEENINFLRSIKGKIPNIYCMINQVDRHDESETDFQVYKKQVVDMLHKEGIKADQIFFTSATDINHQLNDLKQLQEILTQLQTQTEQQLLTNTEQKVSHILNEHIEMLGSATDDDLLEKMAALTKKLASLEIQLKDKQAIKKSVESHINKEIKSIIENANLTPFEMREHAKAYLEANEKNFKKGFLFTKTKTREEKQKRQDTLVQDVQKRVQAEIDWHIIETFKSFAQQYEIKNGDFLADLLSFSTKMTEVDLVKPLKKGATFSPEYVLNYTKELADNIRRTVKINTQAFIERFCNLVNEKKVQKTAILKKEYEVEKGKLIVLKERLQLHEKAAHLKEIWKADVSGEDVAADWFILKKDRLQEPLEIKRTDSIAFYQEPIHTEKELIETKSISEYISLFIEFTQELQDIPILKKQREEFLEKIERFQSRKFTLALFGAFSSGKSSFVNALCGKKVLPSSPTPTTATINKVTKPSAMKRDGTADVVFKTEAELMKELKQLLDGKMDKVKGRTFSEQLQHLLRKGGLDREQHLLTEHMFTAYGRFQEYIINQNTLTISVDQLQQYAADEETACAVREVIVYLQTPITNKGITVVDTPGAGSMNKRHSEVAFQYMNEADALLYLTYYQHAFSKADRSFLHKLGLIKDAFSMDKMFFVLNATDLAKSSDELATVEEYVKGELIKQGIQHPQIYHVSSKQELAGKTVAYNDFNRLRNDLASFIEKGLTKAALDQLIYEGKKLCETIFHLHRSLHRSAQEADEEKKQIEKAYETARSAILEAKLDDFVFLMTEKDIKEQCYYIQQRLFFYAHDLFKAEIHPGLQNGHWQANLQHTVKNCLKEYEFEFIQELKALNIRVANMMIKYADEQWISVTEQQNDNRYFSFHLTIESQDKEDKEQAEVSIGIETFADELKKYRTGKAFFQQNGKAVLIDALTARLKKMTDDWFKSERQVLLDRCKQRAENLQQMITQTAMTQIAKQKERYFLKPLNSDEGEKIEKAFIAAKEYQEQLTKV</sequence>
<gene>
    <name evidence="8" type="ORF">PJ311_03775</name>
</gene>
<keyword evidence="5" id="KW-0472">Membrane</keyword>
<comment type="subcellular location">
    <subcellularLocation>
        <location evidence="1">Membrane</location>
    </subcellularLocation>
</comment>
<evidence type="ECO:0000256" key="2">
    <source>
        <dbReference type="ARBA" id="ARBA00022741"/>
    </source>
</evidence>
<evidence type="ECO:0000256" key="6">
    <source>
        <dbReference type="SAM" id="Coils"/>
    </source>
</evidence>
<feature type="domain" description="Dynamin N-terminal" evidence="7">
    <location>
        <begin position="46"/>
        <end position="186"/>
    </location>
</feature>
<feature type="coiled-coil region" evidence="6">
    <location>
        <begin position="921"/>
        <end position="948"/>
    </location>
</feature>